<keyword evidence="2" id="KW-1185">Reference proteome</keyword>
<gene>
    <name evidence="1" type="ORF">EVAR_6194_1</name>
</gene>
<comment type="caution">
    <text evidence="1">The sequence shown here is derived from an EMBL/GenBank/DDBJ whole genome shotgun (WGS) entry which is preliminary data.</text>
</comment>
<accession>A0A4C2A388</accession>
<evidence type="ECO:0000313" key="1">
    <source>
        <dbReference type="EMBL" id="GBP94518.1"/>
    </source>
</evidence>
<dbReference type="EMBL" id="BGZK01002514">
    <property type="protein sequence ID" value="GBP94518.1"/>
    <property type="molecule type" value="Genomic_DNA"/>
</dbReference>
<dbReference type="AlphaFoldDB" id="A0A4C2A388"/>
<organism evidence="1 2">
    <name type="scientific">Eumeta variegata</name>
    <name type="common">Bagworm moth</name>
    <name type="synonym">Eumeta japonica</name>
    <dbReference type="NCBI Taxonomy" id="151549"/>
    <lineage>
        <taxon>Eukaryota</taxon>
        <taxon>Metazoa</taxon>
        <taxon>Ecdysozoa</taxon>
        <taxon>Arthropoda</taxon>
        <taxon>Hexapoda</taxon>
        <taxon>Insecta</taxon>
        <taxon>Pterygota</taxon>
        <taxon>Neoptera</taxon>
        <taxon>Endopterygota</taxon>
        <taxon>Lepidoptera</taxon>
        <taxon>Glossata</taxon>
        <taxon>Ditrysia</taxon>
        <taxon>Tineoidea</taxon>
        <taxon>Psychidae</taxon>
        <taxon>Oiketicinae</taxon>
        <taxon>Eumeta</taxon>
    </lineage>
</organism>
<sequence length="198" mass="22319">MIGNEIESGTDGEFVTDGKAARNKTWIYFMSTGRSGRSIVFYVVPIMNTVLKIMRKQKRKSQPHLTAGGSLSRHGLQCDIVAHAVLSYEIPKFYWKTWSLNAPISLREIVQCLNHCSKRKLHESAPERDDDQVAIQYNARNSAAVELITNASQLRKIGARERRRKGRGALNLLIASLAGNSERQSFVRCTVYARLPSR</sequence>
<reference evidence="1 2" key="1">
    <citation type="journal article" date="2019" name="Commun. Biol.">
        <title>The bagworm genome reveals a unique fibroin gene that provides high tensile strength.</title>
        <authorList>
            <person name="Kono N."/>
            <person name="Nakamura H."/>
            <person name="Ohtoshi R."/>
            <person name="Tomita M."/>
            <person name="Numata K."/>
            <person name="Arakawa K."/>
        </authorList>
    </citation>
    <scope>NUCLEOTIDE SEQUENCE [LARGE SCALE GENOMIC DNA]</scope>
</reference>
<protein>
    <submittedName>
        <fullName evidence="1">Uncharacterized protein</fullName>
    </submittedName>
</protein>
<evidence type="ECO:0000313" key="2">
    <source>
        <dbReference type="Proteomes" id="UP000299102"/>
    </source>
</evidence>
<name>A0A4C2A388_EUMVA</name>
<proteinExistence type="predicted"/>
<dbReference type="Proteomes" id="UP000299102">
    <property type="component" value="Unassembled WGS sequence"/>
</dbReference>